<comment type="caution">
    <text evidence="8">The sequence shown here is derived from an EMBL/GenBank/DDBJ whole genome shotgun (WGS) entry which is preliminary data.</text>
</comment>
<feature type="transmembrane region" description="Helical" evidence="7">
    <location>
        <begin position="283"/>
        <end position="303"/>
    </location>
</feature>
<evidence type="ECO:0000313" key="9">
    <source>
        <dbReference type="Proteomes" id="UP000606008"/>
    </source>
</evidence>
<evidence type="ECO:0000256" key="7">
    <source>
        <dbReference type="SAM" id="Phobius"/>
    </source>
</evidence>
<keyword evidence="6 7" id="KW-0472">Membrane</keyword>
<name>A0ABX0QKT6_9BACT</name>
<dbReference type="EMBL" id="WAEL01000010">
    <property type="protein sequence ID" value="NID13076.1"/>
    <property type="molecule type" value="Genomic_DNA"/>
</dbReference>
<reference evidence="9" key="1">
    <citation type="submission" date="2019-09" db="EMBL/GenBank/DDBJ databases">
        <authorList>
            <person name="Jung D.-H."/>
        </authorList>
    </citation>
    <scope>NUCLEOTIDE SEQUENCE [LARGE SCALE GENOMIC DNA]</scope>
    <source>
        <strain evidence="9">JA-25</strain>
    </source>
</reference>
<evidence type="ECO:0000256" key="1">
    <source>
        <dbReference type="ARBA" id="ARBA00004141"/>
    </source>
</evidence>
<keyword evidence="3" id="KW-1003">Cell membrane</keyword>
<feature type="transmembrane region" description="Helical" evidence="7">
    <location>
        <begin position="123"/>
        <end position="146"/>
    </location>
</feature>
<evidence type="ECO:0000256" key="6">
    <source>
        <dbReference type="ARBA" id="ARBA00023136"/>
    </source>
</evidence>
<feature type="transmembrane region" description="Helical" evidence="7">
    <location>
        <begin position="6"/>
        <end position="26"/>
    </location>
</feature>
<feature type="transmembrane region" description="Helical" evidence="7">
    <location>
        <begin position="167"/>
        <end position="189"/>
    </location>
</feature>
<evidence type="ECO:0000256" key="4">
    <source>
        <dbReference type="ARBA" id="ARBA00022692"/>
    </source>
</evidence>
<dbReference type="RefSeq" id="WP_085412585.1">
    <property type="nucleotide sequence ID" value="NZ_WAEL01000010.1"/>
</dbReference>
<evidence type="ECO:0000256" key="2">
    <source>
        <dbReference type="ARBA" id="ARBA00022448"/>
    </source>
</evidence>
<feature type="transmembrane region" description="Helical" evidence="7">
    <location>
        <begin position="251"/>
        <end position="271"/>
    </location>
</feature>
<feature type="transmembrane region" description="Helical" evidence="7">
    <location>
        <begin position="195"/>
        <end position="215"/>
    </location>
</feature>
<comment type="subcellular location">
    <subcellularLocation>
        <location evidence="1">Membrane</location>
        <topology evidence="1">Multi-pass membrane protein</topology>
    </subcellularLocation>
</comment>
<protein>
    <submittedName>
        <fullName evidence="8">AEC family transporter</fullName>
    </submittedName>
</protein>
<dbReference type="PANTHER" id="PTHR36838">
    <property type="entry name" value="AUXIN EFFLUX CARRIER FAMILY PROTEIN"/>
    <property type="match status" value="1"/>
</dbReference>
<evidence type="ECO:0000256" key="5">
    <source>
        <dbReference type="ARBA" id="ARBA00022989"/>
    </source>
</evidence>
<gene>
    <name evidence="8" type="ORF">F7231_23085</name>
</gene>
<evidence type="ECO:0000313" key="8">
    <source>
        <dbReference type="EMBL" id="NID13076.1"/>
    </source>
</evidence>
<organism evidence="8 9">
    <name type="scientific">Fibrivirga algicola</name>
    <dbReference type="NCBI Taxonomy" id="2950420"/>
    <lineage>
        <taxon>Bacteria</taxon>
        <taxon>Pseudomonadati</taxon>
        <taxon>Bacteroidota</taxon>
        <taxon>Cytophagia</taxon>
        <taxon>Cytophagales</taxon>
        <taxon>Spirosomataceae</taxon>
        <taxon>Fibrivirga</taxon>
    </lineage>
</organism>
<accession>A0ABX0QKT6</accession>
<dbReference type="Pfam" id="PF03547">
    <property type="entry name" value="Mem_trans"/>
    <property type="match status" value="1"/>
</dbReference>
<evidence type="ECO:0000256" key="3">
    <source>
        <dbReference type="ARBA" id="ARBA00022475"/>
    </source>
</evidence>
<keyword evidence="4 7" id="KW-0812">Transmembrane</keyword>
<dbReference type="PANTHER" id="PTHR36838:SF3">
    <property type="entry name" value="TRANSPORTER AUXIN EFFLUX CARRIER EC FAMILY"/>
    <property type="match status" value="1"/>
</dbReference>
<reference evidence="9" key="2">
    <citation type="submission" date="2023-07" db="EMBL/GenBank/DDBJ databases">
        <authorList>
            <person name="Jung D.-H."/>
        </authorList>
    </citation>
    <scope>NUCLEOTIDE SEQUENCE [LARGE SCALE GENOMIC DNA]</scope>
    <source>
        <strain evidence="9">JA-25</strain>
    </source>
</reference>
<dbReference type="Proteomes" id="UP000606008">
    <property type="component" value="Unassembled WGS sequence"/>
</dbReference>
<feature type="transmembrane region" description="Helical" evidence="7">
    <location>
        <begin position="63"/>
        <end position="83"/>
    </location>
</feature>
<sequence length="306" mass="33262">MDQANLVFLVTLCIVGLGFSLKQWGVVSEQDGKVLSRILMHTTFPALMVVSTLHVPLTSSLAAIPFVSIALGSMLLLLAWFVFANRPVRLRGVLTMGIGAFNIGLFGFPIVEGIWGRDALVYAVLYDIGNTLVIFGIVYPVGYYFASGGSQRPPVLATIRRVLRLPPMLGMLVGLTLNLLSLDLPPVLFDMLDTLAKANKSLVLLLLGIYLSFRLEKTQQAAILRLLALRYAGGLVAIALLYAVLPAPTLLRTTLTVCILLPIGMTVLPFSDEFNFDSRVAGTLVNLSLVISFGLLWLLVYWLGLA</sequence>
<dbReference type="InterPro" id="IPR004776">
    <property type="entry name" value="Mem_transp_PIN-like"/>
</dbReference>
<keyword evidence="2" id="KW-0813">Transport</keyword>
<keyword evidence="9" id="KW-1185">Reference proteome</keyword>
<proteinExistence type="predicted"/>
<feature type="transmembrane region" description="Helical" evidence="7">
    <location>
        <begin position="90"/>
        <end position="111"/>
    </location>
</feature>
<feature type="transmembrane region" description="Helical" evidence="7">
    <location>
        <begin position="227"/>
        <end position="245"/>
    </location>
</feature>
<keyword evidence="5 7" id="KW-1133">Transmembrane helix</keyword>